<accession>A0A450UXB9</accession>
<reference evidence="1" key="1">
    <citation type="submission" date="2019-02" db="EMBL/GenBank/DDBJ databases">
        <authorList>
            <person name="Gruber-Vodicka R. H."/>
            <person name="Seah K. B. B."/>
        </authorList>
    </citation>
    <scope>NUCLEOTIDE SEQUENCE</scope>
    <source>
        <strain evidence="1">BECK_M7</strain>
    </source>
</reference>
<organism evidence="1">
    <name type="scientific">Candidatus Kentrum sp. LFY</name>
    <dbReference type="NCBI Taxonomy" id="2126342"/>
    <lineage>
        <taxon>Bacteria</taxon>
        <taxon>Pseudomonadati</taxon>
        <taxon>Pseudomonadota</taxon>
        <taxon>Gammaproteobacteria</taxon>
        <taxon>Candidatus Kentrum</taxon>
    </lineage>
</organism>
<dbReference type="Pfam" id="PF10053">
    <property type="entry name" value="DUF2290"/>
    <property type="match status" value="1"/>
</dbReference>
<evidence type="ECO:0000313" key="1">
    <source>
        <dbReference type="EMBL" id="VFJ97169.1"/>
    </source>
</evidence>
<dbReference type="InterPro" id="IPR018742">
    <property type="entry name" value="DUF2290"/>
</dbReference>
<sequence>MSPGPEQIRQQIEKLTADLVKLSLCGDQNFPALRDLGQGLREVGTGGKGDVAHALKNIPYHDIYAELERTRSYNLRMLDGALIQMGYRFRDHRIEKHRLAFFPSPFLEEFQNNPEVYLEDGIYADVIMRNIVPFPLRFDFDGREKVAVEGDHPKSHLTLGQYQNCRIPVSAPLTPYHFIGFVLRHFYNTAYRKYSDQLSTFAHCFETSMTKRERDLLYVQTPVQ</sequence>
<dbReference type="EMBL" id="CAADFF010000096">
    <property type="protein sequence ID" value="VFJ97169.1"/>
    <property type="molecule type" value="Genomic_DNA"/>
</dbReference>
<dbReference type="AlphaFoldDB" id="A0A450UXB9"/>
<evidence type="ECO:0008006" key="2">
    <source>
        <dbReference type="Google" id="ProtNLM"/>
    </source>
</evidence>
<name>A0A450UXB9_9GAMM</name>
<proteinExistence type="predicted"/>
<gene>
    <name evidence="1" type="ORF">BECKLFY1418B_GA0070995_10968</name>
</gene>
<protein>
    <recommendedName>
        <fullName evidence="2">DUF2290 domain-containing protein</fullName>
    </recommendedName>
</protein>